<keyword evidence="1" id="KW-0732">Signal</keyword>
<evidence type="ECO:0000313" key="3">
    <source>
        <dbReference type="Proteomes" id="UP000694871"/>
    </source>
</evidence>
<dbReference type="PANTHER" id="PTHR45828">
    <property type="entry name" value="CYTOCHROME B561/FERRIC REDUCTASE TRANSMEMBRANE"/>
    <property type="match status" value="1"/>
</dbReference>
<dbReference type="RefSeq" id="XP_015268813.1">
    <property type="nucleotide sequence ID" value="XM_015413327.1"/>
</dbReference>
<dbReference type="Pfam" id="PF02014">
    <property type="entry name" value="Reeler"/>
    <property type="match status" value="1"/>
</dbReference>
<dbReference type="Proteomes" id="UP000694871">
    <property type="component" value="Unplaced"/>
</dbReference>
<dbReference type="CDD" id="cd08544">
    <property type="entry name" value="Reeler"/>
    <property type="match status" value="1"/>
</dbReference>
<gene>
    <name evidence="4" type="primary">LOC107112229</name>
</gene>
<feature type="signal peptide" evidence="1">
    <location>
        <begin position="1"/>
        <end position="20"/>
    </location>
</feature>
<proteinExistence type="predicted"/>
<dbReference type="InterPro" id="IPR042307">
    <property type="entry name" value="Reeler_sf"/>
</dbReference>
<sequence>MEPWPCLFLFLEVFTSTVLSYPSGKIDMACNSMLPMHGTSAPQASPPLYAISVSSTAFNPGDEITVSLTAMNDSSFKGFLLQAREIGGDVAVGTFRILTPDTQGLVCNNIQNSSVSHTDRRNKQNVSAVWVAPPGLKHVIFSSDLYVGMIVIED</sequence>
<accession>A0ABM1K526</accession>
<keyword evidence="3" id="KW-1185">Reference proteome</keyword>
<dbReference type="Gene3D" id="2.60.40.4060">
    <property type="entry name" value="Reeler domain"/>
    <property type="match status" value="1"/>
</dbReference>
<protein>
    <submittedName>
        <fullName evidence="4">Ferric-chelate reductase 1</fullName>
    </submittedName>
</protein>
<evidence type="ECO:0000256" key="1">
    <source>
        <dbReference type="SAM" id="SignalP"/>
    </source>
</evidence>
<dbReference type="PANTHER" id="PTHR45828:SF43">
    <property type="entry name" value="REELIN DOMAIN-CONTAINING PROTEIN"/>
    <property type="match status" value="1"/>
</dbReference>
<dbReference type="InterPro" id="IPR002861">
    <property type="entry name" value="Reeler_dom"/>
</dbReference>
<dbReference type="GeneID" id="107112229"/>
<evidence type="ECO:0000259" key="2">
    <source>
        <dbReference type="PROSITE" id="PS51019"/>
    </source>
</evidence>
<feature type="domain" description="Reelin" evidence="2">
    <location>
        <begin position="15"/>
        <end position="154"/>
    </location>
</feature>
<dbReference type="InterPro" id="IPR051237">
    <property type="entry name" value="Ferric-chelate_Red/DefProt"/>
</dbReference>
<evidence type="ECO:0000313" key="4">
    <source>
        <dbReference type="RefSeq" id="XP_015268813.1"/>
    </source>
</evidence>
<dbReference type="PROSITE" id="PS51019">
    <property type="entry name" value="REELIN"/>
    <property type="match status" value="1"/>
</dbReference>
<feature type="chain" id="PRO_5046963139" evidence="1">
    <location>
        <begin position="21"/>
        <end position="154"/>
    </location>
</feature>
<reference evidence="4" key="1">
    <citation type="submission" date="2025-08" db="UniProtKB">
        <authorList>
            <consortium name="RefSeq"/>
        </authorList>
    </citation>
    <scope>IDENTIFICATION</scope>
</reference>
<name>A0ABM1K526_GEKJA</name>
<organism evidence="3 4">
    <name type="scientific">Gekko japonicus</name>
    <name type="common">Schlegel's Japanese gecko</name>
    <dbReference type="NCBI Taxonomy" id="146911"/>
    <lineage>
        <taxon>Eukaryota</taxon>
        <taxon>Metazoa</taxon>
        <taxon>Chordata</taxon>
        <taxon>Craniata</taxon>
        <taxon>Vertebrata</taxon>
        <taxon>Euteleostomi</taxon>
        <taxon>Lepidosauria</taxon>
        <taxon>Squamata</taxon>
        <taxon>Bifurcata</taxon>
        <taxon>Gekkota</taxon>
        <taxon>Gekkonidae</taxon>
        <taxon>Gekkoninae</taxon>
        <taxon>Gekko</taxon>
    </lineage>
</organism>